<keyword evidence="1" id="KW-0378">Hydrolase</keyword>
<evidence type="ECO:0000256" key="2">
    <source>
        <dbReference type="SAM" id="MobiDB-lite"/>
    </source>
</evidence>
<feature type="compositionally biased region" description="Acidic residues" evidence="2">
    <location>
        <begin position="1"/>
        <end position="10"/>
    </location>
</feature>
<dbReference type="PROSITE" id="PS51671">
    <property type="entry name" value="ACT"/>
    <property type="match status" value="1"/>
</dbReference>
<proteinExistence type="predicted"/>
<protein>
    <submittedName>
        <fullName evidence="4">[Protein-PII] uridylyltransferase</fullName>
    </submittedName>
</protein>
<dbReference type="Pfam" id="PF01842">
    <property type="entry name" value="ACT"/>
    <property type="match status" value="1"/>
</dbReference>
<keyword evidence="4" id="KW-0548">Nucleotidyltransferase</keyword>
<dbReference type="PANTHER" id="PTHR47320:SF1">
    <property type="entry name" value="BIFUNCTIONAL URIDYLYLTRANSFERASE_URIDYLYL-REMOVING ENZYME"/>
    <property type="match status" value="1"/>
</dbReference>
<name>A0A1D1XY98_9ARAE</name>
<reference evidence="4" key="1">
    <citation type="submission" date="2015-07" db="EMBL/GenBank/DDBJ databases">
        <title>Transcriptome Assembly of Anthurium amnicola.</title>
        <authorList>
            <person name="Suzuki J."/>
        </authorList>
    </citation>
    <scope>NUCLEOTIDE SEQUENCE</scope>
</reference>
<dbReference type="AlphaFoldDB" id="A0A1D1XY98"/>
<sequence>MELLLEEEVGESSSPPRPYGFPSPHDIRNDIYYKLMEDGNEDAVSNPDFKRQLDAHFNRLPYSYLLDVNVDKAEDVVLHQKILAKARDPGKRPVFHCRFMQLEDLNLEVKGNAEDSEDKRLLTEASSTRQNFVQNPVHEIIFSTVDRPKLLSQLSALLSDVGLNIREAHVFSTIDGYSLDVFVVDGWPDEGTDGLDKVLEQAIVRSEVLVDYIFFSCCIL</sequence>
<dbReference type="SUPFAM" id="SSF55021">
    <property type="entry name" value="ACT-like"/>
    <property type="match status" value="1"/>
</dbReference>
<feature type="region of interest" description="Disordered" evidence="2">
    <location>
        <begin position="1"/>
        <end position="24"/>
    </location>
</feature>
<organism evidence="4">
    <name type="scientific">Anthurium amnicola</name>
    <dbReference type="NCBI Taxonomy" id="1678845"/>
    <lineage>
        <taxon>Eukaryota</taxon>
        <taxon>Viridiplantae</taxon>
        <taxon>Streptophyta</taxon>
        <taxon>Embryophyta</taxon>
        <taxon>Tracheophyta</taxon>
        <taxon>Spermatophyta</taxon>
        <taxon>Magnoliopsida</taxon>
        <taxon>Liliopsida</taxon>
        <taxon>Araceae</taxon>
        <taxon>Pothoideae</taxon>
        <taxon>Potheae</taxon>
        <taxon>Anthurium</taxon>
    </lineage>
</organism>
<keyword evidence="4" id="KW-0808">Transferase</keyword>
<gene>
    <name evidence="4" type="primary">glnD_45</name>
    <name evidence="4" type="ORF">g.86622</name>
</gene>
<feature type="domain" description="ACT" evidence="3">
    <location>
        <begin position="139"/>
        <end position="213"/>
    </location>
</feature>
<evidence type="ECO:0000256" key="1">
    <source>
        <dbReference type="ARBA" id="ARBA00022801"/>
    </source>
</evidence>
<accession>A0A1D1XY98</accession>
<dbReference type="GO" id="GO:0016787">
    <property type="term" value="F:hydrolase activity"/>
    <property type="evidence" value="ECO:0007669"/>
    <property type="project" value="UniProtKB-KW"/>
</dbReference>
<dbReference type="InterPro" id="IPR045865">
    <property type="entry name" value="ACT-like_dom_sf"/>
</dbReference>
<dbReference type="GO" id="GO:0008773">
    <property type="term" value="F:[protein-PII] uridylyltransferase activity"/>
    <property type="evidence" value="ECO:0007669"/>
    <property type="project" value="InterPro"/>
</dbReference>
<dbReference type="InterPro" id="IPR010043">
    <property type="entry name" value="UTase/UR"/>
</dbReference>
<dbReference type="InterPro" id="IPR002912">
    <property type="entry name" value="ACT_dom"/>
</dbReference>
<evidence type="ECO:0000259" key="3">
    <source>
        <dbReference type="PROSITE" id="PS51671"/>
    </source>
</evidence>
<dbReference type="EMBL" id="GDJX01020636">
    <property type="protein sequence ID" value="JAT47300.1"/>
    <property type="molecule type" value="Transcribed_RNA"/>
</dbReference>
<evidence type="ECO:0000313" key="4">
    <source>
        <dbReference type="EMBL" id="JAT47300.1"/>
    </source>
</evidence>
<dbReference type="PANTHER" id="PTHR47320">
    <property type="entry name" value="BIFUNCTIONAL URIDYLYLTRANSFERASE/URIDYLYL-REMOVING ENZYME"/>
    <property type="match status" value="1"/>
</dbReference>